<evidence type="ECO:0000313" key="2">
    <source>
        <dbReference type="Proteomes" id="UP000238312"/>
    </source>
</evidence>
<protein>
    <submittedName>
        <fullName evidence="1">Uncharacterized protein</fullName>
    </submittedName>
</protein>
<dbReference type="EMBL" id="PVNG01000006">
    <property type="protein sequence ID" value="PRX66186.1"/>
    <property type="molecule type" value="Genomic_DNA"/>
</dbReference>
<keyword evidence="2" id="KW-1185">Reference proteome</keyword>
<dbReference type="RefSeq" id="WP_106239838.1">
    <property type="nucleotide sequence ID" value="NZ_PVNG01000006.1"/>
</dbReference>
<dbReference type="OrthoDB" id="9802811at2"/>
<organism evidence="1 2">
    <name type="scientific">Nonomuraea fuscirosea</name>
    <dbReference type="NCBI Taxonomy" id="1291556"/>
    <lineage>
        <taxon>Bacteria</taxon>
        <taxon>Bacillati</taxon>
        <taxon>Actinomycetota</taxon>
        <taxon>Actinomycetes</taxon>
        <taxon>Streptosporangiales</taxon>
        <taxon>Streptosporangiaceae</taxon>
        <taxon>Nonomuraea</taxon>
    </lineage>
</organism>
<sequence>MIAATPLLGRDSAPTVFLRMSLACPYSSCGSEEIAETTTDGEHHAIYIAGDKVVSATTVSDDDRTSGHAGFTCTDCSRPVSLPPGWTYQRS</sequence>
<comment type="caution">
    <text evidence="1">The sequence shown here is derived from an EMBL/GenBank/DDBJ whole genome shotgun (WGS) entry which is preliminary data.</text>
</comment>
<accession>A0A2T0N2L6</accession>
<dbReference type="Proteomes" id="UP000238312">
    <property type="component" value="Unassembled WGS sequence"/>
</dbReference>
<evidence type="ECO:0000313" key="1">
    <source>
        <dbReference type="EMBL" id="PRX66186.1"/>
    </source>
</evidence>
<dbReference type="AlphaFoldDB" id="A0A2T0N2L6"/>
<name>A0A2T0N2L6_9ACTN</name>
<gene>
    <name evidence="1" type="ORF">B0I32_106322</name>
</gene>
<reference evidence="1 2" key="1">
    <citation type="submission" date="2018-03" db="EMBL/GenBank/DDBJ databases">
        <title>Genomic Encyclopedia of Type Strains, Phase III (KMG-III): the genomes of soil and plant-associated and newly described type strains.</title>
        <authorList>
            <person name="Whitman W."/>
        </authorList>
    </citation>
    <scope>NUCLEOTIDE SEQUENCE [LARGE SCALE GENOMIC DNA]</scope>
    <source>
        <strain evidence="1 2">CGMCC 4.7104</strain>
    </source>
</reference>
<proteinExistence type="predicted"/>